<dbReference type="SUPFAM" id="SSF103511">
    <property type="entry name" value="Chlorophyll a-b binding protein"/>
    <property type="match status" value="1"/>
</dbReference>
<organism evidence="6 7">
    <name type="scientific">Coccomyxa subellipsoidea</name>
    <dbReference type="NCBI Taxonomy" id="248742"/>
    <lineage>
        <taxon>Eukaryota</taxon>
        <taxon>Viridiplantae</taxon>
        <taxon>Chlorophyta</taxon>
        <taxon>core chlorophytes</taxon>
        <taxon>Trebouxiophyceae</taxon>
        <taxon>Trebouxiophyceae incertae sedis</taxon>
        <taxon>Coccomyxaceae</taxon>
        <taxon>Coccomyxa</taxon>
    </lineage>
</organism>
<dbReference type="PANTHER" id="PTHR14154">
    <property type="entry name" value="UPF0041 BRAIN PROTEIN 44-RELATED"/>
    <property type="match status" value="1"/>
</dbReference>
<sequence>MPFAVIGGQLQCLSLNHQRTTTCRRRSTRTLMRAATTAAAPQAKAPATAASSAVPAGTESQQTIQIVDGKFSDYRWINGSWNLESSAFKGKEGKVDWDLVIDAEMARRRLLEDSPIPSTNEDPVFFDTAQIPWWAWVKRFHLPEAEKANGRAAMVGYFLAYFVDSWTGAGLYDQQNSFLGKLALHLVVFAILIFRSNDSLASLKNLFDEATFYDKQWQANWLNTERPKEQD</sequence>
<evidence type="ECO:0000256" key="3">
    <source>
        <dbReference type="ARBA" id="ARBA00022989"/>
    </source>
</evidence>
<proteinExistence type="predicted"/>
<dbReference type="EMBL" id="JALJOT010000003">
    <property type="protein sequence ID" value="KAK9916249.1"/>
    <property type="molecule type" value="Genomic_DNA"/>
</dbReference>
<comment type="caution">
    <text evidence="6">The sequence shown here is derived from an EMBL/GenBank/DDBJ whole genome shotgun (WGS) entry which is preliminary data.</text>
</comment>
<comment type="subcellular location">
    <subcellularLocation>
        <location evidence="1">Membrane</location>
        <topology evidence="1">Multi-pass membrane protein</topology>
    </subcellularLocation>
</comment>
<reference evidence="6 7" key="1">
    <citation type="journal article" date="2024" name="Nat. Commun.">
        <title>Phylogenomics reveals the evolutionary origins of lichenization in chlorophyte algae.</title>
        <authorList>
            <person name="Puginier C."/>
            <person name="Libourel C."/>
            <person name="Otte J."/>
            <person name="Skaloud P."/>
            <person name="Haon M."/>
            <person name="Grisel S."/>
            <person name="Petersen M."/>
            <person name="Berrin J.G."/>
            <person name="Delaux P.M."/>
            <person name="Dal Grande F."/>
            <person name="Keller J."/>
        </authorList>
    </citation>
    <scope>NUCLEOTIDE SEQUENCE [LARGE SCALE GENOMIC DNA]</scope>
    <source>
        <strain evidence="6 7">SAG 216-7</strain>
    </source>
</reference>
<evidence type="ECO:0000313" key="7">
    <source>
        <dbReference type="Proteomes" id="UP001491310"/>
    </source>
</evidence>
<evidence type="ECO:0000256" key="5">
    <source>
        <dbReference type="SAM" id="MobiDB-lite"/>
    </source>
</evidence>
<protein>
    <submittedName>
        <fullName evidence="6">Uncharacterized protein</fullName>
    </submittedName>
</protein>
<accession>A0ABR2YY37</accession>
<evidence type="ECO:0000256" key="2">
    <source>
        <dbReference type="ARBA" id="ARBA00022692"/>
    </source>
</evidence>
<keyword evidence="4" id="KW-0472">Membrane</keyword>
<name>A0ABR2YY37_9CHLO</name>
<gene>
    <name evidence="6" type="ORF">WJX75_000494</name>
</gene>
<dbReference type="Proteomes" id="UP001491310">
    <property type="component" value="Unassembled WGS sequence"/>
</dbReference>
<evidence type="ECO:0000256" key="1">
    <source>
        <dbReference type="ARBA" id="ARBA00004141"/>
    </source>
</evidence>
<evidence type="ECO:0000256" key="4">
    <source>
        <dbReference type="ARBA" id="ARBA00023136"/>
    </source>
</evidence>
<keyword evidence="2" id="KW-0812">Transmembrane</keyword>
<evidence type="ECO:0000313" key="6">
    <source>
        <dbReference type="EMBL" id="KAK9916249.1"/>
    </source>
</evidence>
<keyword evidence="7" id="KW-1185">Reference proteome</keyword>
<feature type="region of interest" description="Disordered" evidence="5">
    <location>
        <begin position="37"/>
        <end position="56"/>
    </location>
</feature>
<keyword evidence="3" id="KW-1133">Transmembrane helix</keyword>